<keyword evidence="1" id="KW-0175">Coiled coil</keyword>
<comment type="caution">
    <text evidence="2">The sequence shown here is derived from an EMBL/GenBank/DDBJ whole genome shotgun (WGS) entry which is preliminary data.</text>
</comment>
<feature type="coiled-coil region" evidence="1">
    <location>
        <begin position="22"/>
        <end position="49"/>
    </location>
</feature>
<dbReference type="InterPro" id="IPR007420">
    <property type="entry name" value="DUF465"/>
</dbReference>
<protein>
    <recommendedName>
        <fullName evidence="4">DUF465 domain-containing protein</fullName>
    </recommendedName>
</protein>
<reference evidence="2 3" key="1">
    <citation type="journal article" date="2020" name="Microorganisms">
        <title>Osmotic Adaptation and Compatible Solute Biosynthesis of Phototrophic Bacteria as Revealed from Genome Analyses.</title>
        <authorList>
            <person name="Imhoff J.F."/>
            <person name="Rahn T."/>
            <person name="Kunzel S."/>
            <person name="Keller A."/>
            <person name="Neulinger S.C."/>
        </authorList>
    </citation>
    <scope>NUCLEOTIDE SEQUENCE [LARGE SCALE GENOMIC DNA]</scope>
    <source>
        <strain evidence="2 3">DSM 6210</strain>
    </source>
</reference>
<dbReference type="Gene3D" id="6.10.280.50">
    <property type="match status" value="1"/>
</dbReference>
<evidence type="ECO:0008006" key="4">
    <source>
        <dbReference type="Google" id="ProtNLM"/>
    </source>
</evidence>
<accession>A0ABS1CJC2</accession>
<dbReference type="Pfam" id="PF04325">
    <property type="entry name" value="DUF465"/>
    <property type="match status" value="1"/>
</dbReference>
<dbReference type="InterPro" id="IPR038444">
    <property type="entry name" value="DUF465_sf"/>
</dbReference>
<dbReference type="RefSeq" id="WP_200239155.1">
    <property type="nucleotide sequence ID" value="NZ_NRRV01000037.1"/>
</dbReference>
<evidence type="ECO:0000313" key="2">
    <source>
        <dbReference type="EMBL" id="MBK1632017.1"/>
    </source>
</evidence>
<dbReference type="Proteomes" id="UP000748752">
    <property type="component" value="Unassembled WGS sequence"/>
</dbReference>
<keyword evidence="3" id="KW-1185">Reference proteome</keyword>
<sequence length="78" mass="9175">MLGETHDLFHEFPELEGQIETLRESNTAFAELMDQYDDLDARVRKLEELGTPVADETIEDLKKERLLLKDKLYELLRP</sequence>
<gene>
    <name evidence="2" type="ORF">CKO31_14980</name>
</gene>
<proteinExistence type="predicted"/>
<evidence type="ECO:0000313" key="3">
    <source>
        <dbReference type="Proteomes" id="UP000748752"/>
    </source>
</evidence>
<dbReference type="EMBL" id="NRRV01000037">
    <property type="protein sequence ID" value="MBK1632017.1"/>
    <property type="molecule type" value="Genomic_DNA"/>
</dbReference>
<name>A0ABS1CJC2_9GAMM</name>
<organism evidence="2 3">
    <name type="scientific">Thiohalocapsa halophila</name>
    <dbReference type="NCBI Taxonomy" id="69359"/>
    <lineage>
        <taxon>Bacteria</taxon>
        <taxon>Pseudomonadati</taxon>
        <taxon>Pseudomonadota</taxon>
        <taxon>Gammaproteobacteria</taxon>
        <taxon>Chromatiales</taxon>
        <taxon>Chromatiaceae</taxon>
        <taxon>Thiohalocapsa</taxon>
    </lineage>
</organism>
<evidence type="ECO:0000256" key="1">
    <source>
        <dbReference type="SAM" id="Coils"/>
    </source>
</evidence>